<dbReference type="GO" id="GO:0046872">
    <property type="term" value="F:metal ion binding"/>
    <property type="evidence" value="ECO:0007669"/>
    <property type="project" value="UniProtKB-KW"/>
</dbReference>
<keyword evidence="9" id="KW-1185">Reference proteome</keyword>
<protein>
    <submittedName>
        <fullName evidence="8">Uncharacterized protein</fullName>
    </submittedName>
</protein>
<dbReference type="HOGENOM" id="CLU_731519_0_0_1"/>
<feature type="compositionally biased region" description="Polar residues" evidence="7">
    <location>
        <begin position="52"/>
        <end position="71"/>
    </location>
</feature>
<evidence type="ECO:0000256" key="7">
    <source>
        <dbReference type="SAM" id="MobiDB-lite"/>
    </source>
</evidence>
<dbReference type="AlphaFoldDB" id="A0A086STQ4"/>
<evidence type="ECO:0000313" key="9">
    <source>
        <dbReference type="Proteomes" id="UP000029964"/>
    </source>
</evidence>
<reference evidence="9" key="1">
    <citation type="journal article" date="2014" name="Genome Announc.">
        <title>Genome sequence and annotation of Acremonium chrysogenum, producer of the beta-lactam antibiotic cephalosporin C.</title>
        <authorList>
            <person name="Terfehr D."/>
            <person name="Dahlmann T.A."/>
            <person name="Specht T."/>
            <person name="Zadra I."/>
            <person name="Kuernsteiner H."/>
            <person name="Kueck U."/>
        </authorList>
    </citation>
    <scope>NUCLEOTIDE SEQUENCE [LARGE SCALE GENOMIC DNA]</scope>
    <source>
        <strain evidence="9">ATCC 11550 / CBS 779.69 / DSM 880 / IAM 14645 / JCM 23072 / IMI 49137</strain>
    </source>
</reference>
<dbReference type="InterPro" id="IPR052360">
    <property type="entry name" value="Transcr_Regulatory_Proteins"/>
</dbReference>
<dbReference type="Proteomes" id="UP000029964">
    <property type="component" value="Unassembled WGS sequence"/>
</dbReference>
<proteinExistence type="predicted"/>
<evidence type="ECO:0000256" key="6">
    <source>
        <dbReference type="ARBA" id="ARBA00023242"/>
    </source>
</evidence>
<dbReference type="GO" id="GO:0003677">
    <property type="term" value="F:DNA binding"/>
    <property type="evidence" value="ECO:0007669"/>
    <property type="project" value="UniProtKB-KW"/>
</dbReference>
<evidence type="ECO:0000256" key="4">
    <source>
        <dbReference type="ARBA" id="ARBA00023125"/>
    </source>
</evidence>
<name>A0A086STQ4_HAPC1</name>
<comment type="caution">
    <text evidence="8">The sequence shown here is derived from an EMBL/GenBank/DDBJ whole genome shotgun (WGS) entry which is preliminary data.</text>
</comment>
<accession>A0A086STQ4</accession>
<evidence type="ECO:0000256" key="5">
    <source>
        <dbReference type="ARBA" id="ARBA00023163"/>
    </source>
</evidence>
<evidence type="ECO:0000256" key="2">
    <source>
        <dbReference type="ARBA" id="ARBA00022833"/>
    </source>
</evidence>
<evidence type="ECO:0000256" key="3">
    <source>
        <dbReference type="ARBA" id="ARBA00023015"/>
    </source>
</evidence>
<gene>
    <name evidence="8" type="ORF">ACRE_088210</name>
</gene>
<dbReference type="PANTHER" id="PTHR36206">
    <property type="entry name" value="ASPERCRYPTIN BIOSYNTHESIS CLUSTER-SPECIFIC TRANSCRIPTION REGULATOR ATNN-RELATED"/>
    <property type="match status" value="1"/>
</dbReference>
<dbReference type="PANTHER" id="PTHR36206:SF4">
    <property type="entry name" value="HYPOTHETICAL CONSERVED PROTEIN (EUROFUNG)-RELATED"/>
    <property type="match status" value="1"/>
</dbReference>
<keyword evidence="1" id="KW-0479">Metal-binding</keyword>
<sequence length="378" mass="40611">MAAPISVTSGAGAGASAILYDNVRDAKPSSAAPISLADVSCAAAPCQIASGQQAENGAQASSPSIEQSSRCISVEARDDATSEDRGKPERRQSARDLDLCPGKSASIHPFHGDQSSDGMHYLCIKWRGHCDGYEAARATKSLTPEVDKRKAESAKPDDGNFNVPRWYLSLASESNKLFDRAQDVCVSRQTWRDDCNGGGLGLGILSTEAAGFDDSFWKVTVPCLLRQNPPVWYANLAIHALIDARRPKWEDDGEGPASVSYRRALRYHGLALGQLRKDVVSCGNLQSATLCCLFFVIFEMMSGDEKAAQAHMCNGYKMMSELKRNSQGQSLPSTKVEELLRIELQKALHFVASQVNGPGDHAEGVLDGGANDVPCGFG</sequence>
<keyword evidence="3" id="KW-0805">Transcription regulation</keyword>
<dbReference type="STRING" id="857340.A0A086STQ4"/>
<keyword evidence="5" id="KW-0804">Transcription</keyword>
<dbReference type="EMBL" id="JPKY01000197">
    <property type="protein sequence ID" value="KFH40486.1"/>
    <property type="molecule type" value="Genomic_DNA"/>
</dbReference>
<keyword evidence="2" id="KW-0862">Zinc</keyword>
<keyword evidence="6" id="KW-0539">Nucleus</keyword>
<keyword evidence="4" id="KW-0238">DNA-binding</keyword>
<evidence type="ECO:0000313" key="8">
    <source>
        <dbReference type="EMBL" id="KFH40486.1"/>
    </source>
</evidence>
<feature type="region of interest" description="Disordered" evidence="7">
    <location>
        <begin position="52"/>
        <end position="97"/>
    </location>
</feature>
<organism evidence="8 9">
    <name type="scientific">Hapsidospora chrysogenum (strain ATCC 11550 / CBS 779.69 / DSM 880 / IAM 14645 / JCM 23072 / IMI 49137)</name>
    <name type="common">Acremonium chrysogenum</name>
    <dbReference type="NCBI Taxonomy" id="857340"/>
    <lineage>
        <taxon>Eukaryota</taxon>
        <taxon>Fungi</taxon>
        <taxon>Dikarya</taxon>
        <taxon>Ascomycota</taxon>
        <taxon>Pezizomycotina</taxon>
        <taxon>Sordariomycetes</taxon>
        <taxon>Hypocreomycetidae</taxon>
        <taxon>Hypocreales</taxon>
        <taxon>Bionectriaceae</taxon>
        <taxon>Hapsidospora</taxon>
    </lineage>
</organism>
<feature type="compositionally biased region" description="Basic and acidic residues" evidence="7">
    <location>
        <begin position="75"/>
        <end position="97"/>
    </location>
</feature>
<dbReference type="OrthoDB" id="2593732at2759"/>
<evidence type="ECO:0000256" key="1">
    <source>
        <dbReference type="ARBA" id="ARBA00022723"/>
    </source>
</evidence>